<keyword evidence="3" id="KW-1185">Reference proteome</keyword>
<name>A0ABS4FS54_9BACL</name>
<evidence type="ECO:0000259" key="1">
    <source>
        <dbReference type="PROSITE" id="PS50943"/>
    </source>
</evidence>
<proteinExistence type="predicted"/>
<dbReference type="EMBL" id="JAGGKG010000008">
    <property type="protein sequence ID" value="MBP1905411.1"/>
    <property type="molecule type" value="Genomic_DNA"/>
</dbReference>
<comment type="caution">
    <text evidence="2">The sequence shown here is derived from an EMBL/GenBank/DDBJ whole genome shotgun (WGS) entry which is preliminary data.</text>
</comment>
<gene>
    <name evidence="2" type="ORF">J2Z32_002041</name>
</gene>
<accession>A0ABS4FS54</accession>
<feature type="domain" description="HTH cro/C1-type" evidence="1">
    <location>
        <begin position="4"/>
        <end position="44"/>
    </location>
</feature>
<dbReference type="CDD" id="cd00093">
    <property type="entry name" value="HTH_XRE"/>
    <property type="match status" value="1"/>
</dbReference>
<evidence type="ECO:0000313" key="2">
    <source>
        <dbReference type="EMBL" id="MBP1905411.1"/>
    </source>
</evidence>
<dbReference type="PROSITE" id="PS50943">
    <property type="entry name" value="HTH_CROC1"/>
    <property type="match status" value="1"/>
</dbReference>
<protein>
    <submittedName>
        <fullName evidence="2">Tetratricopeptide (TPR) repeat protein</fullName>
    </submittedName>
</protein>
<dbReference type="InterPro" id="IPR001387">
    <property type="entry name" value="Cro/C1-type_HTH"/>
</dbReference>
<organism evidence="2 3">
    <name type="scientific">Paenibacillus turicensis</name>
    <dbReference type="NCBI Taxonomy" id="160487"/>
    <lineage>
        <taxon>Bacteria</taxon>
        <taxon>Bacillati</taxon>
        <taxon>Bacillota</taxon>
        <taxon>Bacilli</taxon>
        <taxon>Bacillales</taxon>
        <taxon>Paenibacillaceae</taxon>
        <taxon>Paenibacillus</taxon>
    </lineage>
</organism>
<evidence type="ECO:0000313" key="3">
    <source>
        <dbReference type="Proteomes" id="UP001519272"/>
    </source>
</evidence>
<dbReference type="Proteomes" id="UP001519272">
    <property type="component" value="Unassembled WGS sequence"/>
</dbReference>
<sequence>MNKFADSIGMNVGALSNIISGKRSISLKQLDQITAGMGLEESYFYSFYITAIFDQAVMDWRKIKPLLKRCANLHRLEDIHRIVQLTLDNLTYIPLLFDIAELFFNEGKNDAAILLYEGIAESEKNQHSERLALCQYRLFVLRLNDDQENNLLLVTRFEPYAERLEETYQLEAFHYLINTNGSLSRWKALKDNAKKLLEKATTQYRLFRKTNENKNNSRPLVFYILYSYLSLGDAYFQLEEYDQALNYIKMYTDVDWVSEPNIEEKVILQQFQEWANANRLLYQLMAGHVEVLSKYVEYINPRENEQFIGMYYIIIAANKYNLNIDDILSTFQLELSFKKQVNQISKIMEQVAIERYSNILRELGIYYLNKGQLDIGIQYVIQSLESAIKINNKNTKLKCITAIFEISLQHEKYTATPTFKNLMNEVLEVSRKS</sequence>
<reference evidence="2 3" key="1">
    <citation type="submission" date="2021-03" db="EMBL/GenBank/DDBJ databases">
        <title>Genomic Encyclopedia of Type Strains, Phase IV (KMG-IV): sequencing the most valuable type-strain genomes for metagenomic binning, comparative biology and taxonomic classification.</title>
        <authorList>
            <person name="Goeker M."/>
        </authorList>
    </citation>
    <scope>NUCLEOTIDE SEQUENCE [LARGE SCALE GENOMIC DNA]</scope>
    <source>
        <strain evidence="2 3">DSM 14349</strain>
    </source>
</reference>